<evidence type="ECO:0000313" key="1">
    <source>
        <dbReference type="EMBL" id="SJM92500.1"/>
    </source>
</evidence>
<evidence type="ECO:0000313" key="2">
    <source>
        <dbReference type="Proteomes" id="UP000195667"/>
    </source>
</evidence>
<dbReference type="InterPro" id="IPR036278">
    <property type="entry name" value="Sialidase_sf"/>
</dbReference>
<keyword evidence="2" id="KW-1185">Reference proteome</keyword>
<dbReference type="AlphaFoldDB" id="A0A1R4H9E5"/>
<dbReference type="Proteomes" id="UP000195667">
    <property type="component" value="Unassembled WGS sequence"/>
</dbReference>
<accession>A0A1R4H9E5</accession>
<name>A0A1R4H9E5_9GAMM</name>
<reference evidence="2" key="1">
    <citation type="submission" date="2017-02" db="EMBL/GenBank/DDBJ databases">
        <authorList>
            <person name="Daims H."/>
        </authorList>
    </citation>
    <scope>NUCLEOTIDE SEQUENCE [LARGE SCALE GENOMIC DNA]</scope>
</reference>
<dbReference type="Gene3D" id="2.120.10.10">
    <property type="match status" value="2"/>
</dbReference>
<proteinExistence type="predicted"/>
<organism evidence="1 2">
    <name type="scientific">Crenothrix polyspora</name>
    <dbReference type="NCBI Taxonomy" id="360316"/>
    <lineage>
        <taxon>Bacteria</taxon>
        <taxon>Pseudomonadati</taxon>
        <taxon>Pseudomonadota</taxon>
        <taxon>Gammaproteobacteria</taxon>
        <taxon>Methylococcales</taxon>
        <taxon>Crenotrichaceae</taxon>
        <taxon>Crenothrix</taxon>
    </lineage>
</organism>
<dbReference type="SUPFAM" id="SSF50939">
    <property type="entry name" value="Sialidases"/>
    <property type="match status" value="1"/>
</dbReference>
<sequence>MTQNKLKTVLKLYRGVIGILVTLLFLFMANAPVYSEETKPNQKLFTVAAFGPDGRLWRVNPAQDSVAVDYSLDYGKTFSKPLRINTKPQAINSWNENPPSLSVDKQGRVYVLYFADDKQDYTTFFSKSEDGGHFSEPVKVSSKADASVHYQTEMLIDSQGKAHFLWHDDRDATEYKKTGGGDLSIYYVATEFSNTHSFPPDHRIAKNICSCCRSAMAMDVDGRPVVLARFVYPGNIRDHGMFKLAADGTAGEPWRVTYDDWKIEGCPTHGPALSISDDGRYHITWFSQGKAQSGLFYAVSSDQGKTFSKPLKLGDGSKLPGRADVMALGKQLAVVWKEFDGVKTRVQAIHSEDNGSHWSAPTTVADTSSASAHPALINDGKRLFLSWNSADKGFQLIQID</sequence>
<dbReference type="EMBL" id="FUKI01000104">
    <property type="protein sequence ID" value="SJM92500.1"/>
    <property type="molecule type" value="Genomic_DNA"/>
</dbReference>
<dbReference type="RefSeq" id="WP_087143420.1">
    <property type="nucleotide sequence ID" value="NZ_FUKI01000104.1"/>
</dbReference>
<gene>
    <name evidence="1" type="ORF">CRENPOLYSF1_30007</name>
</gene>
<dbReference type="CDD" id="cd15482">
    <property type="entry name" value="Sialidase_non-viral"/>
    <property type="match status" value="1"/>
</dbReference>
<dbReference type="OrthoDB" id="9764969at2"/>
<protein>
    <submittedName>
        <fullName evidence="1">Uncharacterized protein</fullName>
    </submittedName>
</protein>